<comment type="subcellular location">
    <subcellularLocation>
        <location evidence="1">Membrane</location>
        <topology evidence="1">Multi-pass membrane protein</topology>
    </subcellularLocation>
</comment>
<reference evidence="6 7" key="1">
    <citation type="journal article" date="2018" name="Nat. Biotechnol.">
        <title>A standardized bacterial taxonomy based on genome phylogeny substantially revises the tree of life.</title>
        <authorList>
            <person name="Parks D.H."/>
            <person name="Chuvochina M."/>
            <person name="Waite D.W."/>
            <person name="Rinke C."/>
            <person name="Skarshewski A."/>
            <person name="Chaumeil P.A."/>
            <person name="Hugenholtz P."/>
        </authorList>
    </citation>
    <scope>NUCLEOTIDE SEQUENCE [LARGE SCALE GENOMIC DNA]</scope>
    <source>
        <strain evidence="6">UBA9359</strain>
    </source>
</reference>
<evidence type="ECO:0000256" key="2">
    <source>
        <dbReference type="ARBA" id="ARBA00022692"/>
    </source>
</evidence>
<gene>
    <name evidence="6" type="ORF">DGQ38_11805</name>
</gene>
<organism evidence="6 7">
    <name type="scientific">Zunongwangia profunda</name>
    <dbReference type="NCBI Taxonomy" id="398743"/>
    <lineage>
        <taxon>Bacteria</taxon>
        <taxon>Pseudomonadati</taxon>
        <taxon>Bacteroidota</taxon>
        <taxon>Flavobacteriia</taxon>
        <taxon>Flavobacteriales</taxon>
        <taxon>Flavobacteriaceae</taxon>
        <taxon>Zunongwangia</taxon>
    </lineage>
</organism>
<keyword evidence="3 5" id="KW-1133">Transmembrane helix</keyword>
<evidence type="ECO:0000256" key="3">
    <source>
        <dbReference type="ARBA" id="ARBA00022989"/>
    </source>
</evidence>
<evidence type="ECO:0000256" key="4">
    <source>
        <dbReference type="ARBA" id="ARBA00023136"/>
    </source>
</evidence>
<feature type="transmembrane region" description="Helical" evidence="5">
    <location>
        <begin position="149"/>
        <end position="169"/>
    </location>
</feature>
<sequence length="234" mass="25172">MTVFFCLPIFGVTLTLLAYFISGKLQERIGRIFFNRVFVSVVLIIVVLLMFNIDFETYNNGAKYISFFLGPSVVALGVFLYEKLEEVKNDLKVFLIAVFVGGLIGMISVILILILCGTPDIISRSLVAKSVTTPIAIEITKILEGIPEITAGIVIITGILGNAFGSIVLKKLGVKNKKAIGAALGTAAHGIGTAKAFEISISAGTYSGLAMCFNGLITALLAPYILNWLFTFIH</sequence>
<feature type="transmembrane region" description="Helical" evidence="5">
    <location>
        <begin position="93"/>
        <end position="115"/>
    </location>
</feature>
<keyword evidence="2 5" id="KW-0812">Transmembrane</keyword>
<dbReference type="InterPro" id="IPR007300">
    <property type="entry name" value="CidB/LrgB"/>
</dbReference>
<protein>
    <submittedName>
        <fullName evidence="6">LrgB family protein</fullName>
    </submittedName>
</protein>
<evidence type="ECO:0000256" key="1">
    <source>
        <dbReference type="ARBA" id="ARBA00004141"/>
    </source>
</evidence>
<comment type="caution">
    <text evidence="6">The sequence shown here is derived from an EMBL/GenBank/DDBJ whole genome shotgun (WGS) entry which is preliminary data.</text>
</comment>
<feature type="transmembrane region" description="Helical" evidence="5">
    <location>
        <begin position="6"/>
        <end position="21"/>
    </location>
</feature>
<evidence type="ECO:0000256" key="5">
    <source>
        <dbReference type="SAM" id="Phobius"/>
    </source>
</evidence>
<feature type="transmembrane region" description="Helical" evidence="5">
    <location>
        <begin position="209"/>
        <end position="230"/>
    </location>
</feature>
<feature type="transmembrane region" description="Helical" evidence="5">
    <location>
        <begin position="33"/>
        <end position="52"/>
    </location>
</feature>
<accession>A0A3D5J300</accession>
<proteinExistence type="predicted"/>
<dbReference type="PANTHER" id="PTHR30249:SF0">
    <property type="entry name" value="PLASTIDAL GLYCOLATE_GLYCERATE TRANSLOCATOR 1, CHLOROPLASTIC"/>
    <property type="match status" value="1"/>
</dbReference>
<dbReference type="RefSeq" id="WP_041579256.1">
    <property type="nucleotide sequence ID" value="NZ_CAJXAW010000079.1"/>
</dbReference>
<feature type="transmembrane region" description="Helical" evidence="5">
    <location>
        <begin position="64"/>
        <end position="81"/>
    </location>
</feature>
<dbReference type="EMBL" id="DPMF01000272">
    <property type="protein sequence ID" value="HCV81720.1"/>
    <property type="molecule type" value="Genomic_DNA"/>
</dbReference>
<evidence type="ECO:0000313" key="7">
    <source>
        <dbReference type="Proteomes" id="UP000264330"/>
    </source>
</evidence>
<dbReference type="Pfam" id="PF04172">
    <property type="entry name" value="LrgB"/>
    <property type="match status" value="1"/>
</dbReference>
<dbReference type="GO" id="GO:0016020">
    <property type="term" value="C:membrane"/>
    <property type="evidence" value="ECO:0007669"/>
    <property type="project" value="UniProtKB-SubCell"/>
</dbReference>
<evidence type="ECO:0000313" key="6">
    <source>
        <dbReference type="EMBL" id="HCV81720.1"/>
    </source>
</evidence>
<dbReference type="AlphaFoldDB" id="A0A3D5J300"/>
<dbReference type="Proteomes" id="UP000264330">
    <property type="component" value="Unassembled WGS sequence"/>
</dbReference>
<name>A0A3D5J300_9FLAO</name>
<keyword evidence="4 5" id="KW-0472">Membrane</keyword>
<dbReference type="PANTHER" id="PTHR30249">
    <property type="entry name" value="PUTATIVE SEROTONIN TRANSPORTER"/>
    <property type="match status" value="1"/>
</dbReference>